<evidence type="ECO:0000313" key="3">
    <source>
        <dbReference type="Proteomes" id="UP001195914"/>
    </source>
</evidence>
<protein>
    <submittedName>
        <fullName evidence="2">Variant erythrocyte surface antigen-1 family protein</fullName>
    </submittedName>
</protein>
<dbReference type="Pfam" id="PF12785">
    <property type="entry name" value="VESA1_N"/>
    <property type="match status" value="1"/>
</dbReference>
<organism evidence="2 3">
    <name type="scientific">Babesia divergens</name>
    <dbReference type="NCBI Taxonomy" id="32595"/>
    <lineage>
        <taxon>Eukaryota</taxon>
        <taxon>Sar</taxon>
        <taxon>Alveolata</taxon>
        <taxon>Apicomplexa</taxon>
        <taxon>Aconoidasida</taxon>
        <taxon>Piroplasmida</taxon>
        <taxon>Babesiidae</taxon>
        <taxon>Babesia</taxon>
    </lineage>
</organism>
<dbReference type="AlphaFoldDB" id="A0AAD9G5F8"/>
<dbReference type="Proteomes" id="UP001195914">
    <property type="component" value="Unassembled WGS sequence"/>
</dbReference>
<reference evidence="2" key="2">
    <citation type="submission" date="2021-05" db="EMBL/GenBank/DDBJ databases">
        <authorList>
            <person name="Pain A."/>
        </authorList>
    </citation>
    <scope>NUCLEOTIDE SEQUENCE</scope>
    <source>
        <strain evidence="2">1802A</strain>
    </source>
</reference>
<keyword evidence="1" id="KW-0472">Membrane</keyword>
<sequence>MVCYMYYTDVFVGSVKIEKLKNALKAELEGSGLTVDLTQLNALASGLEKFIGYSGGQLNGNGIGKKGSYKSSYNGATWENLCKNCKCKDVSNPSRCSCKCPKSVCSNPSQCCPDCNVKKAARVFLCFLPCMWYALKFLKERCDKDESKGGWEGMQIKDNSSLTSLGRFLVGMGYAETDLEPSVQGSKIFSSLSSLINGSDGILDKIYKEVKKYFTSSSHSPVPSPDSPSQPKTVRDILLWLSGLPFTSGFKDLMEHCERLCKPVSSLNFDDFETSLFNSCFLSPFVLAAIEGSKSDEEALKGFPPYKSEWQKFLYPEDPYELLDLLFDYVRKIFVALIFLKFQCERPSDQAGWQDCYFGQHCKTTGTFTSSSGCNCKGHETYLCTWTNSNKNVHDGHCREGKCLGSTPCSNSKVHPNSGSCKNPCPHPLLRFLLDGSSDSDSQSQSPSSPFRLPSSFARLDFSQTPPAILEASSDKFLTMGFKTEQLPSPGRKGRDLYDVLNLFCGSGTSPLTKLFEFSLFVAMRPPETLIELIAFFVKFRLKLKSDLSSKFIDWISKEPGTPDGSALQKAIEKLFNSGSHPSGSSASHPYDLQSLYACDGPKGSNATCGRYLYPLNNINGVFSEKFCGVYLSYVCHLGKALKALLEKFHQKASDKFKCCLSSSSGTSCASIVSCPCALPFLYTYGFTFYQPENLSCPGHDSEHTSGQGQDQYCTRKTCKNFLDQLGKVANGDPFKKLLEEIEKFLWSIRFPFFLFVLAFWAFVISYFLYVHLYKLDLLHLKSHAHFSRSFKILPSTFFSDASSRLKDLSYFTL</sequence>
<evidence type="ECO:0000256" key="1">
    <source>
        <dbReference type="SAM" id="Phobius"/>
    </source>
</evidence>
<dbReference type="InterPro" id="IPR024751">
    <property type="entry name" value="VESA1"/>
</dbReference>
<feature type="transmembrane region" description="Helical" evidence="1">
    <location>
        <begin position="751"/>
        <end position="773"/>
    </location>
</feature>
<gene>
    <name evidence="2" type="ORF">X943_000840</name>
</gene>
<keyword evidence="1" id="KW-1133">Transmembrane helix</keyword>
<proteinExistence type="predicted"/>
<comment type="caution">
    <text evidence="2">The sequence shown here is derived from an EMBL/GenBank/DDBJ whole genome shotgun (WGS) entry which is preliminary data.</text>
</comment>
<accession>A0AAD9G5F8</accession>
<evidence type="ECO:0000313" key="2">
    <source>
        <dbReference type="EMBL" id="KAK1932175.1"/>
    </source>
</evidence>
<name>A0AAD9G5F8_BABDI</name>
<dbReference type="EMBL" id="JAHBMH010000076">
    <property type="protein sequence ID" value="KAK1932175.1"/>
    <property type="molecule type" value="Genomic_DNA"/>
</dbReference>
<keyword evidence="3" id="KW-1185">Reference proteome</keyword>
<keyword evidence="1" id="KW-0812">Transmembrane</keyword>
<reference evidence="2" key="1">
    <citation type="journal article" date="2014" name="Nucleic Acids Res.">
        <title>The evolutionary dynamics of variant antigen genes in Babesia reveal a history of genomic innovation underlying host-parasite interaction.</title>
        <authorList>
            <person name="Jackson A.P."/>
            <person name="Otto T.D."/>
            <person name="Darby A."/>
            <person name="Ramaprasad A."/>
            <person name="Xia D."/>
            <person name="Echaide I.E."/>
            <person name="Farber M."/>
            <person name="Gahlot S."/>
            <person name="Gamble J."/>
            <person name="Gupta D."/>
            <person name="Gupta Y."/>
            <person name="Jackson L."/>
            <person name="Malandrin L."/>
            <person name="Malas T.B."/>
            <person name="Moussa E."/>
            <person name="Nair M."/>
            <person name="Reid A.J."/>
            <person name="Sanders M."/>
            <person name="Sharma J."/>
            <person name="Tracey A."/>
            <person name="Quail M.A."/>
            <person name="Weir W."/>
            <person name="Wastling J.M."/>
            <person name="Hall N."/>
            <person name="Willadsen P."/>
            <person name="Lingelbach K."/>
            <person name="Shiels B."/>
            <person name="Tait A."/>
            <person name="Berriman M."/>
            <person name="Allred D.R."/>
            <person name="Pain A."/>
        </authorList>
    </citation>
    <scope>NUCLEOTIDE SEQUENCE</scope>
    <source>
        <strain evidence="2">1802A</strain>
    </source>
</reference>